<dbReference type="Proteomes" id="UP000724584">
    <property type="component" value="Unassembled WGS sequence"/>
</dbReference>
<sequence length="810" mass="89563">MGRSMFSWLLSKLANPILRRTPHPTAATDARDIANTHPHFELLNRQRQKLLRNAPSLVGQRPTKPPRDLVLSRFQLVASQNVRNAAMGRGGALRTSHLPPSYPPCVASFSELKKTMIDNLLLETHHQGTYILVRSLTPQNRMVAVTVVVEDENGDILPLLLYHQADDGEPLVREGTVMILKEPFLKAMADGSHGLRVDHLSDVVFLPANDKRIPVAWRRKPNHSSTALAWKAQGSNHFNQSEYRSAIECYTQSLTCPSTPEEICTTRLNRCLAFLKVGRYDAALLDTEFVLATAVAASKLAEKARLRKAEALYGLERYQECYEVLKELHLDHPDNAAAEVQRTRAITRLAEQTYGKYNFKRLHAEAAQRRPPYLDHATYIGPVRVQDAGSRGRGLFTTKAVKAGDLLFCEKAFTYAFDDENAGTGDSKLLMGHDGIATIGTQVDLFNMAIQKLYRNPSLIPTITNLHHGSYQPTATTQIDGQPIVDTFLLHRIIAINAFSSSLTTLTNLATPGPQTTPSASGIWPLASSLNHSCLGTAFRSFIGDFLIARATRDLPANAELTWWYHPLEASDRKETMRRQWGFECDCALCVDEGRLSEGVARRSREGLVEGIRRAVEAGSLDAVESDVEALQGTYVRPAVEVPRLEVWDILWEVVEGVVVRRRTVAPEQAARLILAALRALGYGIEGGERGTLVVREWGVMVSGVVECWVLLREAYRETAPELVAPAEQYARTAYRILVGEDESFGLFGEGRGVKGRSTTTTPRARRSPSVAARPSASDRLSGSSSPPRPTPPRPAATSRWKRSTGVPPP</sequence>
<comment type="caution">
    <text evidence="1">The sequence shown here is derived from an EMBL/GenBank/DDBJ whole genome shotgun (WGS) entry which is preliminary data.</text>
</comment>
<reference evidence="1 2" key="1">
    <citation type="journal article" date="2021" name="Nat. Commun.">
        <title>Genetic determinants of endophytism in the Arabidopsis root mycobiome.</title>
        <authorList>
            <person name="Mesny F."/>
            <person name="Miyauchi S."/>
            <person name="Thiergart T."/>
            <person name="Pickel B."/>
            <person name="Atanasova L."/>
            <person name="Karlsson M."/>
            <person name="Huettel B."/>
            <person name="Barry K.W."/>
            <person name="Haridas S."/>
            <person name="Chen C."/>
            <person name="Bauer D."/>
            <person name="Andreopoulos W."/>
            <person name="Pangilinan J."/>
            <person name="LaButti K."/>
            <person name="Riley R."/>
            <person name="Lipzen A."/>
            <person name="Clum A."/>
            <person name="Drula E."/>
            <person name="Henrissat B."/>
            <person name="Kohler A."/>
            <person name="Grigoriev I.V."/>
            <person name="Martin F.M."/>
            <person name="Hacquard S."/>
        </authorList>
    </citation>
    <scope>NUCLEOTIDE SEQUENCE [LARGE SCALE GENOMIC DNA]</scope>
    <source>
        <strain evidence="1 2">MPI-SDFR-AT-0079</strain>
    </source>
</reference>
<dbReference type="EMBL" id="JAGIZQ010000002">
    <property type="protein sequence ID" value="KAH6641429.1"/>
    <property type="molecule type" value="Genomic_DNA"/>
</dbReference>
<evidence type="ECO:0000313" key="1">
    <source>
        <dbReference type="EMBL" id="KAH6641429.1"/>
    </source>
</evidence>
<protein>
    <submittedName>
        <fullName evidence="1">Uncharacterized protein</fullName>
    </submittedName>
</protein>
<accession>A0ACB7PKA7</accession>
<keyword evidence="2" id="KW-1185">Reference proteome</keyword>
<proteinExistence type="predicted"/>
<organism evidence="1 2">
    <name type="scientific">Chaetomium tenue</name>
    <dbReference type="NCBI Taxonomy" id="1854479"/>
    <lineage>
        <taxon>Eukaryota</taxon>
        <taxon>Fungi</taxon>
        <taxon>Dikarya</taxon>
        <taxon>Ascomycota</taxon>
        <taxon>Pezizomycotina</taxon>
        <taxon>Sordariomycetes</taxon>
        <taxon>Sordariomycetidae</taxon>
        <taxon>Sordariales</taxon>
        <taxon>Chaetomiaceae</taxon>
        <taxon>Chaetomium</taxon>
    </lineage>
</organism>
<evidence type="ECO:0000313" key="2">
    <source>
        <dbReference type="Proteomes" id="UP000724584"/>
    </source>
</evidence>
<name>A0ACB7PKA7_9PEZI</name>
<gene>
    <name evidence="1" type="ORF">F5144DRAFT_133266</name>
</gene>